<dbReference type="EMBL" id="CM023476">
    <property type="protein sequence ID" value="KAH7941019.1"/>
    <property type="molecule type" value="Genomic_DNA"/>
</dbReference>
<organism evidence="1 2">
    <name type="scientific">Dermacentor silvarum</name>
    <name type="common">Tick</name>
    <dbReference type="NCBI Taxonomy" id="543639"/>
    <lineage>
        <taxon>Eukaryota</taxon>
        <taxon>Metazoa</taxon>
        <taxon>Ecdysozoa</taxon>
        <taxon>Arthropoda</taxon>
        <taxon>Chelicerata</taxon>
        <taxon>Arachnida</taxon>
        <taxon>Acari</taxon>
        <taxon>Parasitiformes</taxon>
        <taxon>Ixodida</taxon>
        <taxon>Ixodoidea</taxon>
        <taxon>Ixodidae</taxon>
        <taxon>Rhipicephalinae</taxon>
        <taxon>Dermacentor</taxon>
    </lineage>
</organism>
<evidence type="ECO:0000313" key="2">
    <source>
        <dbReference type="Proteomes" id="UP000821865"/>
    </source>
</evidence>
<accession>A0ACB8CE58</accession>
<comment type="caution">
    <text evidence="1">The sequence shown here is derived from an EMBL/GenBank/DDBJ whole genome shotgun (WGS) entry which is preliminary data.</text>
</comment>
<gene>
    <name evidence="1" type="ORF">HPB49_009297</name>
</gene>
<sequence length="204" mass="21942">MHAVGERRRFRKGSSLTSSSTTRIQTLPRLKAPVFDDVNKEEPMDGELFITSNSNVSWRQGRQLLRQYLQEIGYTDTILDVRSARVRTLLGLGPAANAGSGNAPDDKAAHPAVNGGSAGGTAPGEHVKRSSDTQRRVPGKKMVNVAENALLDTEASVLATFDFLATETVDMRTTKTILGELSTAPEDGGGISSMPSCVTEYFED</sequence>
<proteinExistence type="predicted"/>
<protein>
    <submittedName>
        <fullName evidence="1">Uncharacterized protein</fullName>
    </submittedName>
</protein>
<evidence type="ECO:0000313" key="1">
    <source>
        <dbReference type="EMBL" id="KAH7941019.1"/>
    </source>
</evidence>
<name>A0ACB8CE58_DERSI</name>
<dbReference type="Proteomes" id="UP000821865">
    <property type="component" value="Chromosome 7"/>
</dbReference>
<reference evidence="1" key="1">
    <citation type="submission" date="2020-05" db="EMBL/GenBank/DDBJ databases">
        <title>Large-scale comparative analyses of tick genomes elucidate their genetic diversity and vector capacities.</title>
        <authorList>
            <person name="Jia N."/>
            <person name="Wang J."/>
            <person name="Shi W."/>
            <person name="Du L."/>
            <person name="Sun Y."/>
            <person name="Zhan W."/>
            <person name="Jiang J."/>
            <person name="Wang Q."/>
            <person name="Zhang B."/>
            <person name="Ji P."/>
            <person name="Sakyi L.B."/>
            <person name="Cui X."/>
            <person name="Yuan T."/>
            <person name="Jiang B."/>
            <person name="Yang W."/>
            <person name="Lam T.T.-Y."/>
            <person name="Chang Q."/>
            <person name="Ding S."/>
            <person name="Wang X."/>
            <person name="Zhu J."/>
            <person name="Ruan X."/>
            <person name="Zhao L."/>
            <person name="Wei J."/>
            <person name="Que T."/>
            <person name="Du C."/>
            <person name="Cheng J."/>
            <person name="Dai P."/>
            <person name="Han X."/>
            <person name="Huang E."/>
            <person name="Gao Y."/>
            <person name="Liu J."/>
            <person name="Shao H."/>
            <person name="Ye R."/>
            <person name="Li L."/>
            <person name="Wei W."/>
            <person name="Wang X."/>
            <person name="Wang C."/>
            <person name="Yang T."/>
            <person name="Huo Q."/>
            <person name="Li W."/>
            <person name="Guo W."/>
            <person name="Chen H."/>
            <person name="Zhou L."/>
            <person name="Ni X."/>
            <person name="Tian J."/>
            <person name="Zhou Y."/>
            <person name="Sheng Y."/>
            <person name="Liu T."/>
            <person name="Pan Y."/>
            <person name="Xia L."/>
            <person name="Li J."/>
            <person name="Zhao F."/>
            <person name="Cao W."/>
        </authorList>
    </citation>
    <scope>NUCLEOTIDE SEQUENCE</scope>
    <source>
        <strain evidence="1">Dsil-2018</strain>
    </source>
</reference>
<keyword evidence="2" id="KW-1185">Reference proteome</keyword>